<comment type="caution">
    <text evidence="11">The sequence shown here is derived from an EMBL/GenBank/DDBJ whole genome shotgun (WGS) entry which is preliminary data.</text>
</comment>
<sequence length="332" mass="35152">MRQPVATISLIALGFAVTVFGIVPRASAQETPVEEQIVDAFQTLFGKHPGQRVNHAKGIVAEGSFKASPDAAGLTRAAHFQAGTVPVTVRFSNATGVPNIPDGDPNANPHGLAVKFSLPDGSETDIVINSLHFFPVATPAEFRDLLLAVAASKPDSPKPTKLEEFVSKHPAVAKAGATVRTPESFATEQYFGINAFGFTNKAGETSFIRYVAEPLAGVKYLAPEDAAKRAPDYLSEDLKARLAKAPVQFRLLAQVAAAGDPITDATIPWPEDRKRVELGVLTITAPAADNEEAAKSLLFLPGNVTDGVAPSDDPLIAVRDASYAVSFSRRSE</sequence>
<dbReference type="AlphaFoldDB" id="A0A512DR89"/>
<dbReference type="Gene3D" id="1.20.1280.120">
    <property type="match status" value="1"/>
</dbReference>
<feature type="domain" description="Catalase core" evidence="10">
    <location>
        <begin position="26"/>
        <end position="332"/>
    </location>
</feature>
<dbReference type="EMBL" id="BJYZ01000013">
    <property type="protein sequence ID" value="GEO38967.1"/>
    <property type="molecule type" value="Genomic_DNA"/>
</dbReference>
<dbReference type="EC" id="1.11.1.-" evidence="7"/>
<comment type="function">
    <text evidence="7">Has an organic peroxide-dependent peroxidase activity.</text>
</comment>
<dbReference type="GO" id="GO:0042542">
    <property type="term" value="P:response to hydrogen peroxide"/>
    <property type="evidence" value="ECO:0007669"/>
    <property type="project" value="TreeGrafter"/>
</dbReference>
<dbReference type="GO" id="GO:0042744">
    <property type="term" value="P:hydrogen peroxide catabolic process"/>
    <property type="evidence" value="ECO:0007669"/>
    <property type="project" value="TreeGrafter"/>
</dbReference>
<evidence type="ECO:0000256" key="3">
    <source>
        <dbReference type="ARBA" id="ARBA00022617"/>
    </source>
</evidence>
<feature type="active site" evidence="8">
    <location>
        <position position="55"/>
    </location>
</feature>
<dbReference type="OrthoDB" id="255727at2"/>
<dbReference type="SUPFAM" id="SSF56634">
    <property type="entry name" value="Heme-dependent catalase-like"/>
    <property type="match status" value="1"/>
</dbReference>
<evidence type="ECO:0000256" key="9">
    <source>
        <dbReference type="PIRSR" id="PIRSR000296-2"/>
    </source>
</evidence>
<protein>
    <recommendedName>
        <fullName evidence="7">Catalase-related peroxidase</fullName>
        <ecNumber evidence="7">1.11.1.-</ecNumber>
    </recommendedName>
</protein>
<evidence type="ECO:0000256" key="6">
    <source>
        <dbReference type="ARBA" id="ARBA00023004"/>
    </source>
</evidence>
<dbReference type="GO" id="GO:0046872">
    <property type="term" value="F:metal ion binding"/>
    <property type="evidence" value="ECO:0007669"/>
    <property type="project" value="UniProtKB-KW"/>
</dbReference>
<dbReference type="InterPro" id="IPR011614">
    <property type="entry name" value="Catalase_core"/>
</dbReference>
<dbReference type="Proteomes" id="UP000321523">
    <property type="component" value="Unassembled WGS sequence"/>
</dbReference>
<gene>
    <name evidence="11" type="ORF">SAE02_31150</name>
</gene>
<dbReference type="PIRSF" id="PIRSF000296">
    <property type="entry name" value="SrpA"/>
    <property type="match status" value="1"/>
</dbReference>
<keyword evidence="4 7" id="KW-0479">Metal-binding</keyword>
<dbReference type="GO" id="GO:0020037">
    <property type="term" value="F:heme binding"/>
    <property type="evidence" value="ECO:0007669"/>
    <property type="project" value="InterPro"/>
</dbReference>
<dbReference type="RefSeq" id="WP_044429079.1">
    <property type="nucleotide sequence ID" value="NZ_BJYZ01000013.1"/>
</dbReference>
<evidence type="ECO:0000259" key="10">
    <source>
        <dbReference type="SMART" id="SM01060"/>
    </source>
</evidence>
<keyword evidence="6 7" id="KW-0408">Iron</keyword>
<proteinExistence type="inferred from homology"/>
<keyword evidence="12" id="KW-1185">Reference proteome</keyword>
<evidence type="ECO:0000313" key="11">
    <source>
        <dbReference type="EMBL" id="GEO38967.1"/>
    </source>
</evidence>
<dbReference type="GO" id="GO:0005737">
    <property type="term" value="C:cytoplasm"/>
    <property type="evidence" value="ECO:0007669"/>
    <property type="project" value="TreeGrafter"/>
</dbReference>
<keyword evidence="3 7" id="KW-0349">Heme</keyword>
<dbReference type="InterPro" id="IPR018028">
    <property type="entry name" value="Catalase"/>
</dbReference>
<dbReference type="GO" id="GO:0004096">
    <property type="term" value="F:catalase activity"/>
    <property type="evidence" value="ECO:0007669"/>
    <property type="project" value="InterPro"/>
</dbReference>
<accession>A0A512DR89</accession>
<dbReference type="CDD" id="cd08153">
    <property type="entry name" value="srpA_like"/>
    <property type="match status" value="1"/>
</dbReference>
<evidence type="ECO:0000256" key="2">
    <source>
        <dbReference type="ARBA" id="ARBA00022559"/>
    </source>
</evidence>
<evidence type="ECO:0000256" key="7">
    <source>
        <dbReference type="PIRNR" id="PIRNR000296"/>
    </source>
</evidence>
<dbReference type="PANTHER" id="PTHR11465:SF9">
    <property type="entry name" value="CATALASE"/>
    <property type="match status" value="1"/>
</dbReference>
<organism evidence="11 12">
    <name type="scientific">Skermanella aerolata</name>
    <dbReference type="NCBI Taxonomy" id="393310"/>
    <lineage>
        <taxon>Bacteria</taxon>
        <taxon>Pseudomonadati</taxon>
        <taxon>Pseudomonadota</taxon>
        <taxon>Alphaproteobacteria</taxon>
        <taxon>Rhodospirillales</taxon>
        <taxon>Azospirillaceae</taxon>
        <taxon>Skermanella</taxon>
    </lineage>
</organism>
<feature type="binding site" description="axial binding residue" evidence="9">
    <location>
        <position position="323"/>
    </location>
    <ligand>
        <name>heme</name>
        <dbReference type="ChEBI" id="CHEBI:30413"/>
    </ligand>
    <ligandPart>
        <name>Fe</name>
        <dbReference type="ChEBI" id="CHEBI:18248"/>
    </ligandPart>
</feature>
<comment type="similarity">
    <text evidence="1 7">Belongs to the catalase family.</text>
</comment>
<dbReference type="PROSITE" id="PS51402">
    <property type="entry name" value="CATALASE_3"/>
    <property type="match status" value="1"/>
</dbReference>
<keyword evidence="2 7" id="KW-0575">Peroxidase</keyword>
<dbReference type="Gene3D" id="2.40.180.10">
    <property type="entry name" value="Catalase core domain"/>
    <property type="match status" value="1"/>
</dbReference>
<name>A0A512DR89_9PROT</name>
<comment type="cofactor">
    <cofactor evidence="7">
        <name>heme</name>
        <dbReference type="ChEBI" id="CHEBI:30413"/>
    </cofactor>
</comment>
<dbReference type="SMART" id="SM01060">
    <property type="entry name" value="Catalase"/>
    <property type="match status" value="1"/>
</dbReference>
<evidence type="ECO:0000256" key="4">
    <source>
        <dbReference type="ARBA" id="ARBA00022723"/>
    </source>
</evidence>
<reference evidence="11 12" key="1">
    <citation type="submission" date="2019-07" db="EMBL/GenBank/DDBJ databases">
        <title>Whole genome shotgun sequence of Skermanella aerolata NBRC 106429.</title>
        <authorList>
            <person name="Hosoyama A."/>
            <person name="Uohara A."/>
            <person name="Ohji S."/>
            <person name="Ichikawa N."/>
        </authorList>
    </citation>
    <scope>NUCLEOTIDE SEQUENCE [LARGE SCALE GENOMIC DNA]</scope>
    <source>
        <strain evidence="11 12">NBRC 106429</strain>
    </source>
</reference>
<dbReference type="Pfam" id="PF00199">
    <property type="entry name" value="Catalase"/>
    <property type="match status" value="1"/>
</dbReference>
<dbReference type="PANTHER" id="PTHR11465">
    <property type="entry name" value="CATALASE"/>
    <property type="match status" value="1"/>
</dbReference>
<evidence type="ECO:0000256" key="5">
    <source>
        <dbReference type="ARBA" id="ARBA00023002"/>
    </source>
</evidence>
<dbReference type="InterPro" id="IPR024168">
    <property type="entry name" value="Catalase_SrpA-type_pred"/>
</dbReference>
<keyword evidence="5 7" id="KW-0560">Oxidoreductase</keyword>
<evidence type="ECO:0000256" key="1">
    <source>
        <dbReference type="ARBA" id="ARBA00005329"/>
    </source>
</evidence>
<dbReference type="InterPro" id="IPR020835">
    <property type="entry name" value="Catalase_sf"/>
</dbReference>
<evidence type="ECO:0000256" key="8">
    <source>
        <dbReference type="PIRSR" id="PIRSR000296-1"/>
    </source>
</evidence>
<evidence type="ECO:0000313" key="12">
    <source>
        <dbReference type="Proteomes" id="UP000321523"/>
    </source>
</evidence>